<dbReference type="EMBL" id="JBHTLT010000029">
    <property type="protein sequence ID" value="MFD1204752.1"/>
    <property type="molecule type" value="Genomic_DNA"/>
</dbReference>
<keyword evidence="3" id="KW-1185">Reference proteome</keyword>
<evidence type="ECO:0000313" key="3">
    <source>
        <dbReference type="Proteomes" id="UP001597231"/>
    </source>
</evidence>
<comment type="caution">
    <text evidence="2">The sequence shown here is derived from an EMBL/GenBank/DDBJ whole genome shotgun (WGS) entry which is preliminary data.</text>
</comment>
<sequence length="52" mass="6177">MKEKKDLFLQSKQQEENRFTGMPEAKFPDFEPEQNAKKQMKQATKSTETRRG</sequence>
<dbReference type="Proteomes" id="UP001597231">
    <property type="component" value="Unassembled WGS sequence"/>
</dbReference>
<reference evidence="3" key="1">
    <citation type="journal article" date="2019" name="Int. J. Syst. Evol. Microbiol.">
        <title>The Global Catalogue of Microorganisms (GCM) 10K type strain sequencing project: providing services to taxonomists for standard genome sequencing and annotation.</title>
        <authorList>
            <consortium name="The Broad Institute Genomics Platform"/>
            <consortium name="The Broad Institute Genome Sequencing Center for Infectious Disease"/>
            <person name="Wu L."/>
            <person name="Ma J."/>
        </authorList>
    </citation>
    <scope>NUCLEOTIDE SEQUENCE [LARGE SCALE GENOMIC DNA]</scope>
    <source>
        <strain evidence="3">CCUG 53915</strain>
    </source>
</reference>
<evidence type="ECO:0000313" key="2">
    <source>
        <dbReference type="EMBL" id="MFD1204752.1"/>
    </source>
</evidence>
<feature type="region of interest" description="Disordered" evidence="1">
    <location>
        <begin position="1"/>
        <end position="52"/>
    </location>
</feature>
<organism evidence="2 3">
    <name type="scientific">Sporosarcina contaminans</name>
    <dbReference type="NCBI Taxonomy" id="633403"/>
    <lineage>
        <taxon>Bacteria</taxon>
        <taxon>Bacillati</taxon>
        <taxon>Bacillota</taxon>
        <taxon>Bacilli</taxon>
        <taxon>Bacillales</taxon>
        <taxon>Caryophanaceae</taxon>
        <taxon>Sporosarcina</taxon>
    </lineage>
</organism>
<proteinExistence type="predicted"/>
<evidence type="ECO:0000256" key="1">
    <source>
        <dbReference type="SAM" id="MobiDB-lite"/>
    </source>
</evidence>
<gene>
    <name evidence="2" type="ORF">ACFQ38_06445</name>
</gene>
<dbReference type="RefSeq" id="WP_336822351.1">
    <property type="nucleotide sequence ID" value="NZ_JBHTLT010000029.1"/>
</dbReference>
<accession>A0ABW3TWH7</accession>
<feature type="compositionally biased region" description="Basic and acidic residues" evidence="1">
    <location>
        <begin position="1"/>
        <end position="18"/>
    </location>
</feature>
<name>A0ABW3TWH7_9BACL</name>
<evidence type="ECO:0008006" key="4">
    <source>
        <dbReference type="Google" id="ProtNLM"/>
    </source>
</evidence>
<protein>
    <recommendedName>
        <fullName evidence="4">YfhE-like protein</fullName>
    </recommendedName>
</protein>